<protein>
    <submittedName>
        <fullName evidence="2">Uncharacterized protein</fullName>
    </submittedName>
</protein>
<dbReference type="Proteomes" id="UP001054945">
    <property type="component" value="Unassembled WGS sequence"/>
</dbReference>
<accession>A0AAV4T3Z3</accession>
<keyword evidence="1" id="KW-1133">Transmembrane helix</keyword>
<comment type="caution">
    <text evidence="2">The sequence shown here is derived from an EMBL/GenBank/DDBJ whole genome shotgun (WGS) entry which is preliminary data.</text>
</comment>
<dbReference type="EMBL" id="BPLR01010530">
    <property type="protein sequence ID" value="GIY39924.1"/>
    <property type="molecule type" value="Genomic_DNA"/>
</dbReference>
<dbReference type="AlphaFoldDB" id="A0AAV4T3Z3"/>
<keyword evidence="1" id="KW-0812">Transmembrane</keyword>
<reference evidence="2 3" key="1">
    <citation type="submission" date="2021-06" db="EMBL/GenBank/DDBJ databases">
        <title>Caerostris extrusa draft genome.</title>
        <authorList>
            <person name="Kono N."/>
            <person name="Arakawa K."/>
        </authorList>
    </citation>
    <scope>NUCLEOTIDE SEQUENCE [LARGE SCALE GENOMIC DNA]</scope>
</reference>
<feature type="transmembrane region" description="Helical" evidence="1">
    <location>
        <begin position="20"/>
        <end position="44"/>
    </location>
</feature>
<evidence type="ECO:0000313" key="2">
    <source>
        <dbReference type="EMBL" id="GIY39924.1"/>
    </source>
</evidence>
<proteinExistence type="predicted"/>
<keyword evidence="3" id="KW-1185">Reference proteome</keyword>
<name>A0AAV4T3Z3_CAEEX</name>
<sequence length="133" mass="15247">MVPQVLAINGGHASFIDVLMMVMQVLAVWWSFSSHVFSNFLWILDFDWSMKYFIGGNVREETDIRSRAPCSRRVKTKARRRACRVVLPPFPFPSVPVSSVRVQTRGPVHLPPISSAANRYFNYFNYPVVELSP</sequence>
<gene>
    <name evidence="2" type="ORF">CEXT_567791</name>
</gene>
<organism evidence="2 3">
    <name type="scientific">Caerostris extrusa</name>
    <name type="common">Bark spider</name>
    <name type="synonym">Caerostris bankana</name>
    <dbReference type="NCBI Taxonomy" id="172846"/>
    <lineage>
        <taxon>Eukaryota</taxon>
        <taxon>Metazoa</taxon>
        <taxon>Ecdysozoa</taxon>
        <taxon>Arthropoda</taxon>
        <taxon>Chelicerata</taxon>
        <taxon>Arachnida</taxon>
        <taxon>Araneae</taxon>
        <taxon>Araneomorphae</taxon>
        <taxon>Entelegynae</taxon>
        <taxon>Araneoidea</taxon>
        <taxon>Araneidae</taxon>
        <taxon>Caerostris</taxon>
    </lineage>
</organism>
<keyword evidence="1" id="KW-0472">Membrane</keyword>
<evidence type="ECO:0000256" key="1">
    <source>
        <dbReference type="SAM" id="Phobius"/>
    </source>
</evidence>
<evidence type="ECO:0000313" key="3">
    <source>
        <dbReference type="Proteomes" id="UP001054945"/>
    </source>
</evidence>